<dbReference type="EMBL" id="DSTK01000027">
    <property type="protein sequence ID" value="HFK97550.1"/>
    <property type="molecule type" value="Genomic_DNA"/>
</dbReference>
<keyword evidence="2" id="KW-0378">Hydrolase</keyword>
<dbReference type="InterPro" id="IPR029058">
    <property type="entry name" value="AB_hydrolase_fold"/>
</dbReference>
<protein>
    <submittedName>
        <fullName evidence="2">Alpha/beta fold hydrolase</fullName>
    </submittedName>
</protein>
<name>A0A832A783_9BACT</name>
<reference evidence="2" key="1">
    <citation type="journal article" date="2020" name="mSystems">
        <title>Genome- and Community-Level Interaction Insights into Carbon Utilization and Element Cycling Functions of Hydrothermarchaeota in Hydrothermal Sediment.</title>
        <authorList>
            <person name="Zhou Z."/>
            <person name="Liu Y."/>
            <person name="Xu W."/>
            <person name="Pan J."/>
            <person name="Luo Z.H."/>
            <person name="Li M."/>
        </authorList>
    </citation>
    <scope>NUCLEOTIDE SEQUENCE [LARGE SCALE GENOMIC DNA]</scope>
    <source>
        <strain evidence="2">SpSt-456</strain>
    </source>
</reference>
<comment type="caution">
    <text evidence="2">The sequence shown here is derived from an EMBL/GenBank/DDBJ whole genome shotgun (WGS) entry which is preliminary data.</text>
</comment>
<dbReference type="Gene3D" id="3.40.50.1820">
    <property type="entry name" value="alpha/beta hydrolase"/>
    <property type="match status" value="1"/>
</dbReference>
<feature type="domain" description="Serine aminopeptidase S33" evidence="1">
    <location>
        <begin position="27"/>
        <end position="136"/>
    </location>
</feature>
<dbReference type="SUPFAM" id="SSF53474">
    <property type="entry name" value="alpha/beta-Hydrolases"/>
    <property type="match status" value="1"/>
</dbReference>
<dbReference type="InterPro" id="IPR051044">
    <property type="entry name" value="MAG_DAG_Lipase"/>
</dbReference>
<organism evidence="2">
    <name type="scientific">Desulfacinum infernum</name>
    <dbReference type="NCBI Taxonomy" id="35837"/>
    <lineage>
        <taxon>Bacteria</taxon>
        <taxon>Pseudomonadati</taxon>
        <taxon>Thermodesulfobacteriota</taxon>
        <taxon>Syntrophobacteria</taxon>
        <taxon>Syntrophobacterales</taxon>
        <taxon>Syntrophobacteraceae</taxon>
        <taxon>Desulfacinum</taxon>
    </lineage>
</organism>
<proteinExistence type="predicted"/>
<dbReference type="AlphaFoldDB" id="A0A832A783"/>
<dbReference type="Pfam" id="PF12146">
    <property type="entry name" value="Hydrolase_4"/>
    <property type="match status" value="1"/>
</dbReference>
<dbReference type="PANTHER" id="PTHR11614">
    <property type="entry name" value="PHOSPHOLIPASE-RELATED"/>
    <property type="match status" value="1"/>
</dbReference>
<dbReference type="InterPro" id="IPR022742">
    <property type="entry name" value="Hydrolase_4"/>
</dbReference>
<accession>A0A832A783</accession>
<dbReference type="GO" id="GO:0016787">
    <property type="term" value="F:hydrolase activity"/>
    <property type="evidence" value="ECO:0007669"/>
    <property type="project" value="UniProtKB-KW"/>
</dbReference>
<gene>
    <name evidence="2" type="ORF">ENS06_09555</name>
</gene>
<evidence type="ECO:0000259" key="1">
    <source>
        <dbReference type="Pfam" id="PF12146"/>
    </source>
</evidence>
<evidence type="ECO:0000313" key="2">
    <source>
        <dbReference type="EMBL" id="HFK97550.1"/>
    </source>
</evidence>
<sequence length="255" mass="27607">MRVESFLFENRRGQKLSGRLDTPSERPPRAMVLFAHCFTCSKNLSAVVHISRALTEAGYGLFRFDFTGLGESEGDFAETHFVSHTDDVDAAADFLAENGMAPTILVGHSLGGAAVLHAAPAVASCLAVAVIGAPFNPGHVARLLRPFRDPLERDGVVTIQLGGKAVRVGRGFLEETPDEDVERRLAALNKALLVFHAPGDTVVPVENGERIFHAARHPKSFIALDGADHLLSDKRDARYVGGVLAAWAERFIFEK</sequence>